<evidence type="ECO:0000313" key="1">
    <source>
        <dbReference type="EMBL" id="TBL79074.1"/>
    </source>
</evidence>
<dbReference type="InterPro" id="IPR024060">
    <property type="entry name" value="Ureidoglycolate_lyase_dom_sf"/>
</dbReference>
<proteinExistence type="predicted"/>
<dbReference type="AlphaFoldDB" id="A0A4Q9DR33"/>
<accession>A0A4Q9DR33</accession>
<dbReference type="Gene3D" id="2.60.120.480">
    <property type="entry name" value="Ureidoglycolate hydrolase"/>
    <property type="match status" value="1"/>
</dbReference>
<reference evidence="1 2" key="1">
    <citation type="submission" date="2019-02" db="EMBL/GenBank/DDBJ databases">
        <title>Paenibacillus sp. nov., isolated from surface-sterilized tissue of Thalictrum simplex L.</title>
        <authorList>
            <person name="Tuo L."/>
        </authorList>
    </citation>
    <scope>NUCLEOTIDE SEQUENCE [LARGE SCALE GENOMIC DNA]</scope>
    <source>
        <strain evidence="1 2">N2SHLJ1</strain>
    </source>
</reference>
<dbReference type="EMBL" id="SIRE01000008">
    <property type="protein sequence ID" value="TBL79074.1"/>
    <property type="molecule type" value="Genomic_DNA"/>
</dbReference>
<comment type="caution">
    <text evidence="1">The sequence shown here is derived from an EMBL/GenBank/DDBJ whole genome shotgun (WGS) entry which is preliminary data.</text>
</comment>
<organism evidence="1 2">
    <name type="scientific">Paenibacillus thalictri</name>
    <dbReference type="NCBI Taxonomy" id="2527873"/>
    <lineage>
        <taxon>Bacteria</taxon>
        <taxon>Bacillati</taxon>
        <taxon>Bacillota</taxon>
        <taxon>Bacilli</taxon>
        <taxon>Bacillales</taxon>
        <taxon>Paenibacillaceae</taxon>
        <taxon>Paenibacillus</taxon>
    </lineage>
</organism>
<dbReference type="Proteomes" id="UP000293142">
    <property type="component" value="Unassembled WGS sequence"/>
</dbReference>
<dbReference type="GO" id="GO:0004848">
    <property type="term" value="F:ureidoglycolate hydrolase activity"/>
    <property type="evidence" value="ECO:0007669"/>
    <property type="project" value="InterPro"/>
</dbReference>
<evidence type="ECO:0008006" key="3">
    <source>
        <dbReference type="Google" id="ProtNLM"/>
    </source>
</evidence>
<dbReference type="SUPFAM" id="SSF51182">
    <property type="entry name" value="RmlC-like cupins"/>
    <property type="match status" value="1"/>
</dbReference>
<dbReference type="InterPro" id="IPR011051">
    <property type="entry name" value="RmlC_Cupin_sf"/>
</dbReference>
<dbReference type="RefSeq" id="WP_131013710.1">
    <property type="nucleotide sequence ID" value="NZ_SIRE01000008.1"/>
</dbReference>
<evidence type="ECO:0000313" key="2">
    <source>
        <dbReference type="Proteomes" id="UP000293142"/>
    </source>
</evidence>
<protein>
    <recommendedName>
        <fullName evidence="3">Ureidoglycolate hydrolase</fullName>
    </recommendedName>
</protein>
<sequence>MRELNIHKLKIRTTDDPLFETVARMAKPPQMTSEKSLFAPAYGSFNIADGTVVDLSYLYEPGSDTPWSKPRNRFDRHLFTEELWMVSEGDFYVPFGLCKNPDDPEDIPQPDEIHCFLIRKGDVFVLKPNVWHCGPWPREKGMAVSFYMALSGHRQSASGGNVDYIMKDFAGDWAILPDLDDSGRPL</sequence>
<gene>
    <name evidence="1" type="ORF">EYB31_12690</name>
</gene>
<keyword evidence="2" id="KW-1185">Reference proteome</keyword>
<name>A0A4Q9DR33_9BACL</name>